<sequence>MLIQNPTPDQLPIRFRDQYKYQRVIGYGAFGIVVKVEKLFRLQDNSPAISTENNGFAAVKIINKKDLGESGYQILKNEAIILKEMNHPNIVKFYDIFETHDFIFIEMEIIKGGSLKQLIEKRGYFNEEQASKIIKNLLSAVEHVHSKNYVHRDLKPENILINDENDFTSIKLADFGLSASFRINTAYSLDERMGTLLFMAPEQTKNYSYGKVYHSIFNNILQRIDMWATGIIMYILISGHHPLYDHETDDERSFLEKLKNP</sequence>
<dbReference type="OMA" id="FRINTAY"/>
<evidence type="ECO:0000313" key="6">
    <source>
        <dbReference type="Proteomes" id="UP000039865"/>
    </source>
</evidence>
<evidence type="ECO:0000259" key="4">
    <source>
        <dbReference type="PROSITE" id="PS50011"/>
    </source>
</evidence>
<dbReference type="InterPro" id="IPR008271">
    <property type="entry name" value="Ser/Thr_kinase_AS"/>
</dbReference>
<keyword evidence="3" id="KW-0067">ATP-binding</keyword>
<dbReference type="PANTHER" id="PTHR24347">
    <property type="entry name" value="SERINE/THREONINE-PROTEIN KINASE"/>
    <property type="match status" value="1"/>
</dbReference>
<dbReference type="GO" id="GO:0004672">
    <property type="term" value="F:protein kinase activity"/>
    <property type="evidence" value="ECO:0007669"/>
    <property type="project" value="InterPro"/>
</dbReference>
<dbReference type="EMBL" id="CCKQ01005431">
    <property type="protein sequence ID" value="CDW76665.1"/>
    <property type="molecule type" value="Genomic_DNA"/>
</dbReference>
<dbReference type="Proteomes" id="UP000039865">
    <property type="component" value="Unassembled WGS sequence"/>
</dbReference>
<feature type="domain" description="Protein kinase" evidence="4">
    <location>
        <begin position="19"/>
        <end position="261"/>
    </location>
</feature>
<evidence type="ECO:0000256" key="1">
    <source>
        <dbReference type="ARBA" id="ARBA00011245"/>
    </source>
</evidence>
<keyword evidence="5" id="KW-0418">Kinase</keyword>
<keyword evidence="2" id="KW-0547">Nucleotide-binding</keyword>
<dbReference type="InterPro" id="IPR000719">
    <property type="entry name" value="Prot_kinase_dom"/>
</dbReference>
<dbReference type="InterPro" id="IPR011009">
    <property type="entry name" value="Kinase-like_dom_sf"/>
</dbReference>
<evidence type="ECO:0000256" key="3">
    <source>
        <dbReference type="ARBA" id="ARBA00022840"/>
    </source>
</evidence>
<dbReference type="AlphaFoldDB" id="A0A078A513"/>
<reference evidence="5 6" key="1">
    <citation type="submission" date="2014-06" db="EMBL/GenBank/DDBJ databases">
        <authorList>
            <person name="Swart Estienne"/>
        </authorList>
    </citation>
    <scope>NUCLEOTIDE SEQUENCE [LARGE SCALE GENOMIC DNA]</scope>
    <source>
        <strain evidence="5 6">130c</strain>
    </source>
</reference>
<dbReference type="GO" id="GO:0005524">
    <property type="term" value="F:ATP binding"/>
    <property type="evidence" value="ECO:0007669"/>
    <property type="project" value="UniProtKB-KW"/>
</dbReference>
<dbReference type="SUPFAM" id="SSF56112">
    <property type="entry name" value="Protein kinase-like (PK-like)"/>
    <property type="match status" value="1"/>
</dbReference>
<accession>A0A078A513</accession>
<proteinExistence type="predicted"/>
<evidence type="ECO:0000256" key="2">
    <source>
        <dbReference type="ARBA" id="ARBA00022741"/>
    </source>
</evidence>
<keyword evidence="6" id="KW-1185">Reference proteome</keyword>
<comment type="subunit">
    <text evidence="1">Monomer.</text>
</comment>
<gene>
    <name evidence="5" type="primary">Contig7143.g7644</name>
    <name evidence="5" type="ORF">STYLEM_5626</name>
</gene>
<name>A0A078A513_STYLE</name>
<dbReference type="FunFam" id="1.10.510.10:FF:000571">
    <property type="entry name" value="Maternal embryonic leucine zipper kinase"/>
    <property type="match status" value="1"/>
</dbReference>
<dbReference type="InParanoid" id="A0A078A513"/>
<dbReference type="OrthoDB" id="309279at2759"/>
<evidence type="ECO:0000313" key="5">
    <source>
        <dbReference type="EMBL" id="CDW76665.1"/>
    </source>
</evidence>
<dbReference type="PROSITE" id="PS50011">
    <property type="entry name" value="PROTEIN_KINASE_DOM"/>
    <property type="match status" value="1"/>
</dbReference>
<dbReference type="SMART" id="SM00220">
    <property type="entry name" value="S_TKc"/>
    <property type="match status" value="1"/>
</dbReference>
<dbReference type="Pfam" id="PF00069">
    <property type="entry name" value="Pkinase"/>
    <property type="match status" value="1"/>
</dbReference>
<organism evidence="5 6">
    <name type="scientific">Stylonychia lemnae</name>
    <name type="common">Ciliate</name>
    <dbReference type="NCBI Taxonomy" id="5949"/>
    <lineage>
        <taxon>Eukaryota</taxon>
        <taxon>Sar</taxon>
        <taxon>Alveolata</taxon>
        <taxon>Ciliophora</taxon>
        <taxon>Intramacronucleata</taxon>
        <taxon>Spirotrichea</taxon>
        <taxon>Stichotrichia</taxon>
        <taxon>Sporadotrichida</taxon>
        <taxon>Oxytrichidae</taxon>
        <taxon>Stylonychinae</taxon>
        <taxon>Stylonychia</taxon>
    </lineage>
</organism>
<dbReference type="PROSITE" id="PS00108">
    <property type="entry name" value="PROTEIN_KINASE_ST"/>
    <property type="match status" value="1"/>
</dbReference>
<dbReference type="Gene3D" id="1.10.510.10">
    <property type="entry name" value="Transferase(Phosphotransferase) domain 1"/>
    <property type="match status" value="1"/>
</dbReference>
<keyword evidence="5" id="KW-0808">Transferase</keyword>
<protein>
    <submittedName>
        <fullName evidence="5">Protein kinase domain containing protein</fullName>
    </submittedName>
</protein>